<organism evidence="3 5">
    <name type="scientific">Rotaria sordida</name>
    <dbReference type="NCBI Taxonomy" id="392033"/>
    <lineage>
        <taxon>Eukaryota</taxon>
        <taxon>Metazoa</taxon>
        <taxon>Spiralia</taxon>
        <taxon>Gnathifera</taxon>
        <taxon>Rotifera</taxon>
        <taxon>Eurotatoria</taxon>
        <taxon>Bdelloidea</taxon>
        <taxon>Philodinida</taxon>
        <taxon>Philodinidae</taxon>
        <taxon>Rotaria</taxon>
    </lineage>
</organism>
<dbReference type="Gene3D" id="2.170.270.10">
    <property type="entry name" value="SET domain"/>
    <property type="match status" value="1"/>
</dbReference>
<dbReference type="InterPro" id="IPR001214">
    <property type="entry name" value="SET_dom"/>
</dbReference>
<dbReference type="PANTHER" id="PTHR47643:SF2">
    <property type="entry name" value="TPR DOMAIN PROTEIN (AFU_ORTHOLOGUE AFUA_5G12710)"/>
    <property type="match status" value="1"/>
</dbReference>
<dbReference type="Pfam" id="PF00856">
    <property type="entry name" value="SET"/>
    <property type="match status" value="1"/>
</dbReference>
<dbReference type="EMBL" id="CAJOAX010000247">
    <property type="protein sequence ID" value="CAF3548797.1"/>
    <property type="molecule type" value="Genomic_DNA"/>
</dbReference>
<dbReference type="InterPro" id="IPR046341">
    <property type="entry name" value="SET_dom_sf"/>
</dbReference>
<dbReference type="PANTHER" id="PTHR47643">
    <property type="entry name" value="TPR DOMAIN PROTEIN (AFU_ORTHOLOGUE AFUA_5G12710)"/>
    <property type="match status" value="1"/>
</dbReference>
<name>A0A814EX97_9BILA</name>
<dbReference type="SUPFAM" id="SSF48452">
    <property type="entry name" value="TPR-like"/>
    <property type="match status" value="1"/>
</dbReference>
<dbReference type="PROSITE" id="PS50280">
    <property type="entry name" value="SET"/>
    <property type="match status" value="1"/>
</dbReference>
<dbReference type="AlphaFoldDB" id="A0A814EX97"/>
<protein>
    <recommendedName>
        <fullName evidence="2">SET domain-containing protein</fullName>
    </recommendedName>
</protein>
<evidence type="ECO:0000256" key="1">
    <source>
        <dbReference type="SAM" id="Coils"/>
    </source>
</evidence>
<gene>
    <name evidence="4" type="ORF">OTI717_LOCUS4192</name>
    <name evidence="3" type="ORF">RFH988_LOCUS12751</name>
</gene>
<dbReference type="Proteomes" id="UP000663823">
    <property type="component" value="Unassembled WGS sequence"/>
</dbReference>
<comment type="caution">
    <text evidence="3">The sequence shown here is derived from an EMBL/GenBank/DDBJ whole genome shotgun (WGS) entry which is preliminary data.</text>
</comment>
<dbReference type="Gene3D" id="1.25.40.10">
    <property type="entry name" value="Tetratricopeptide repeat domain"/>
    <property type="match status" value="1"/>
</dbReference>
<dbReference type="SMART" id="SM00317">
    <property type="entry name" value="SET"/>
    <property type="match status" value="1"/>
</dbReference>
<dbReference type="InterPro" id="IPR053209">
    <property type="entry name" value="Gramillin-biosynth_MTr"/>
</dbReference>
<reference evidence="3" key="1">
    <citation type="submission" date="2021-02" db="EMBL/GenBank/DDBJ databases">
        <authorList>
            <person name="Nowell W R."/>
        </authorList>
    </citation>
    <scope>NUCLEOTIDE SEQUENCE</scope>
</reference>
<sequence length="922" mass="108766">MSKSRSKIKRSIITSSTTLVSISDEHELSICCSNRNCPSHWHSRLTEKLKHLQQSKLKNSCSKPPTIESKHHYKLSYPDILSKLFQINELDDNNHEIYSKPIDKSIILNKHDLFINQISKTFDNLAHIFIKNNLNLQMKYRMIPLISDPFSDQMDRMEASTQLKINLLRINHIHLNCRLTVKIISTPIWNRSAVHVIVQDENMDCLRLSIYNWSYIIDTRQIKSYKYIQKRLTYLLPMNSSIILLDPWLKKCHDDDISLRCESPNTHLLMIDFEKHCSTSNKINVEQLRQLGNECYQMDDSLSAIEFYTFALKQLDEQQEKELTLKGQSMGPKTEEREQHRIRLLSNRCACYLRERHPALALADTGILLSLHELSHFLESPTATAGKLLFRCLNAHLYLGLYDKVESLLKSHKIGVGLCGGENPVTMTTLENELIRLKDEATKGQYDLQGMLYEQINNKSQMFIDLSHHHAKYHRNDLFEIRLCQTDELNKNQYRNGSYGVYALKDLEPGTLLIVEQPFASIDNRIINEEYYHSINYWQIKSKIEYCTNDTLRLLNEIEKQLFIGSATWATFDKIKLMQPIRQWLTKNIVKNLDEQQEDHDILSDLLENYENILAEKKQWRKPLLKQSSPPSPYIPWRVLFETQQQNPYKSRSTYGWYPSSSMFNHSCLPNCLWYLIGDYLFIYVCSSNVRQGDELTISYCPLWISSINERTNQLRQYGIKSCQCLLCLYDRSSSLIDEYENELKKFSNIRALARQKNISNINRLNYLKQLQCHYEILTKKFQDRPIGFINEFIDCEYILSNIQYENNDNDIKDYLNNQQNSFLERLSNVCRFTLPDISNPILLFGTQIQLLINHIEQFYTSDLKQWSRLFEYLYEIYTFKCYSSSNDIQKILQDQKQLFNYFFQTQTFLQHPFIINEKNSN</sequence>
<evidence type="ECO:0000313" key="3">
    <source>
        <dbReference type="EMBL" id="CAF0973416.1"/>
    </source>
</evidence>
<evidence type="ECO:0000313" key="5">
    <source>
        <dbReference type="Proteomes" id="UP000663882"/>
    </source>
</evidence>
<feature type="domain" description="SET" evidence="2">
    <location>
        <begin position="479"/>
        <end position="701"/>
    </location>
</feature>
<proteinExistence type="predicted"/>
<feature type="coiled-coil region" evidence="1">
    <location>
        <begin position="730"/>
        <end position="757"/>
    </location>
</feature>
<dbReference type="EMBL" id="CAJNOO010000542">
    <property type="protein sequence ID" value="CAF0973416.1"/>
    <property type="molecule type" value="Genomic_DNA"/>
</dbReference>
<keyword evidence="1" id="KW-0175">Coiled coil</keyword>
<dbReference type="InterPro" id="IPR011990">
    <property type="entry name" value="TPR-like_helical_dom_sf"/>
</dbReference>
<dbReference type="SUPFAM" id="SSF82199">
    <property type="entry name" value="SET domain"/>
    <property type="match status" value="1"/>
</dbReference>
<evidence type="ECO:0000259" key="2">
    <source>
        <dbReference type="PROSITE" id="PS50280"/>
    </source>
</evidence>
<dbReference type="OrthoDB" id="265717at2759"/>
<dbReference type="Proteomes" id="UP000663882">
    <property type="component" value="Unassembled WGS sequence"/>
</dbReference>
<dbReference type="CDD" id="cd20071">
    <property type="entry name" value="SET_SMYD"/>
    <property type="match status" value="1"/>
</dbReference>
<evidence type="ECO:0000313" key="4">
    <source>
        <dbReference type="EMBL" id="CAF3548797.1"/>
    </source>
</evidence>
<accession>A0A814EX97</accession>